<sequence length="608" mass="67850">MADQLSTGIVLRLVDPEDTSEDLLSSKPILQILSVKKVGGAPGPSNADRYRVIVSDGEHFLQAMLATQLNYMIDDGHFGKNSIVRINQFTCNTVQEKRLLIVMNMEVIVKTTEKIGKPEVAGGASAQQTPAARATTSPAPPAPAPAPSASTSATPAPLRGQGNRAGINHQNVFPIEGLSPYQNNWTIKARVTHKSDIRTWSNQRGEGKLFNVTLMDNSGEIRGTAFNNAVDDLYEKFEIDKVYYISKAKVSLAKKQFNTVANEYELSFERNTEVEECRDVQDLPVIRHNFVQLGGLFDLPKDALCDVIGVVKDAGELTSFTSKFGRPTQKRELTLVDKSEFSVRLTLWGKQAEQYNEPNEPVVAFKGVKVNDFNGRSLSMSASSILSVNPEIPEAYALRGWYDAGGNQSSFQAHSNASGSGRGAGGNFDRAEMKSLAEVTDILSHSTEDLSEKPVYFSTRGTIMHIKQENVAYPACPTCNKKVFEQHDGWRCEKCERSHEKPEYRYIISMAVADYTQQAWFQGFNDVGEIIFHRPANQLMESKFNDEAKFTKTIEEAIGQQFNFTCRVKQETYNDNTKWRYGIQKILPLNYAEEAQHLMQLLQSPWAQ</sequence>
<dbReference type="CDD" id="cd04475">
    <property type="entry name" value="RPA1_DBD_B"/>
    <property type="match status" value="1"/>
</dbReference>
<keyword evidence="8 9" id="KW-0539">Nucleus</keyword>
<evidence type="ECO:0000259" key="13">
    <source>
        <dbReference type="Pfam" id="PF08646"/>
    </source>
</evidence>
<dbReference type="AlphaFoldDB" id="A0AAW0GL31"/>
<evidence type="ECO:0000256" key="1">
    <source>
        <dbReference type="ARBA" id="ARBA00004123"/>
    </source>
</evidence>
<comment type="subunit">
    <text evidence="9">Component of the heterotrimeric canonical replication protein A complex (RPA).</text>
</comment>
<keyword evidence="16" id="KW-1185">Reference proteome</keyword>
<dbReference type="GO" id="GO:0007004">
    <property type="term" value="P:telomere maintenance via telomerase"/>
    <property type="evidence" value="ECO:0007669"/>
    <property type="project" value="UniProtKB-ARBA"/>
</dbReference>
<evidence type="ECO:0000256" key="3">
    <source>
        <dbReference type="ARBA" id="ARBA00022705"/>
    </source>
</evidence>
<comment type="similarity">
    <text evidence="2 9">Belongs to the replication factor A protein 1 family.</text>
</comment>
<dbReference type="CDD" id="cd04474">
    <property type="entry name" value="RPA1_DBD_A"/>
    <property type="match status" value="1"/>
</dbReference>
<dbReference type="InterPro" id="IPR004365">
    <property type="entry name" value="NA-bd_OB_tRNA"/>
</dbReference>
<dbReference type="InterPro" id="IPR004591">
    <property type="entry name" value="Rfa1"/>
</dbReference>
<feature type="compositionally biased region" description="Low complexity" evidence="10">
    <location>
        <begin position="147"/>
        <end position="157"/>
    </location>
</feature>
<evidence type="ECO:0000259" key="14">
    <source>
        <dbReference type="Pfam" id="PF16900"/>
    </source>
</evidence>
<dbReference type="SUPFAM" id="SSF50249">
    <property type="entry name" value="Nucleic acid-binding proteins"/>
    <property type="match status" value="4"/>
</dbReference>
<dbReference type="FunFam" id="2.40.50.140:FF:000064">
    <property type="entry name" value="Replication protein A subunit"/>
    <property type="match status" value="1"/>
</dbReference>
<dbReference type="FunFam" id="2.40.50.140:FF:000041">
    <property type="entry name" value="Replication protein A subunit"/>
    <property type="match status" value="1"/>
</dbReference>
<evidence type="ECO:0000313" key="16">
    <source>
        <dbReference type="Proteomes" id="UP001385951"/>
    </source>
</evidence>
<comment type="subcellular location">
    <subcellularLocation>
        <location evidence="1 9">Nucleus</location>
    </subcellularLocation>
</comment>
<dbReference type="EMBL" id="JASBNA010000003">
    <property type="protein sequence ID" value="KAK7694058.1"/>
    <property type="molecule type" value="Genomic_DNA"/>
</dbReference>
<evidence type="ECO:0000259" key="12">
    <source>
        <dbReference type="Pfam" id="PF04057"/>
    </source>
</evidence>
<dbReference type="CDD" id="cd04477">
    <property type="entry name" value="RPA1N"/>
    <property type="match status" value="1"/>
</dbReference>
<evidence type="ECO:0000256" key="7">
    <source>
        <dbReference type="ARBA" id="ARBA00023125"/>
    </source>
</evidence>
<evidence type="ECO:0000259" key="11">
    <source>
        <dbReference type="Pfam" id="PF01336"/>
    </source>
</evidence>
<dbReference type="GO" id="GO:0006281">
    <property type="term" value="P:DNA repair"/>
    <property type="evidence" value="ECO:0007669"/>
    <property type="project" value="InterPro"/>
</dbReference>
<evidence type="ECO:0000256" key="4">
    <source>
        <dbReference type="ARBA" id="ARBA00022723"/>
    </source>
</evidence>
<evidence type="ECO:0000256" key="6">
    <source>
        <dbReference type="ARBA" id="ARBA00022833"/>
    </source>
</evidence>
<comment type="function">
    <text evidence="9">As part of the replication protein A (RPA/RP-A), a single-stranded DNA-binding heterotrimeric complex, may play an essential role in DNA replication, recombination and repair. Binds and stabilizes single-stranded DNA intermediates, preventing complementary DNA reannealing and recruiting different proteins involved in DNA metabolism.</text>
</comment>
<evidence type="ECO:0000256" key="2">
    <source>
        <dbReference type="ARBA" id="ARBA00005690"/>
    </source>
</evidence>
<dbReference type="Pfam" id="PF01336">
    <property type="entry name" value="tRNA_anti-codon"/>
    <property type="match status" value="1"/>
</dbReference>
<evidence type="ECO:0000313" key="15">
    <source>
        <dbReference type="EMBL" id="KAK7694058.1"/>
    </source>
</evidence>
<dbReference type="Pfam" id="PF16900">
    <property type="entry name" value="REPA_OB_2"/>
    <property type="match status" value="1"/>
</dbReference>
<evidence type="ECO:0000256" key="10">
    <source>
        <dbReference type="SAM" id="MobiDB-lite"/>
    </source>
</evidence>
<dbReference type="GO" id="GO:0005662">
    <property type="term" value="C:DNA replication factor A complex"/>
    <property type="evidence" value="ECO:0007669"/>
    <property type="project" value="UniProtKB-ARBA"/>
</dbReference>
<dbReference type="Pfam" id="PF04057">
    <property type="entry name" value="Rep-A_N"/>
    <property type="match status" value="1"/>
</dbReference>
<keyword evidence="6 9" id="KW-0862">Zinc</keyword>
<dbReference type="PANTHER" id="PTHR47165">
    <property type="entry name" value="OS03G0429900 PROTEIN"/>
    <property type="match status" value="1"/>
</dbReference>
<dbReference type="FunFam" id="2.40.50.140:FF:000090">
    <property type="entry name" value="Replication protein A subunit"/>
    <property type="match status" value="1"/>
</dbReference>
<evidence type="ECO:0000256" key="8">
    <source>
        <dbReference type="ARBA" id="ARBA00023242"/>
    </source>
</evidence>
<dbReference type="FunFam" id="2.40.50.140:FF:000117">
    <property type="entry name" value="Replication protein A subunit"/>
    <property type="match status" value="1"/>
</dbReference>
<feature type="compositionally biased region" description="Low complexity" evidence="10">
    <location>
        <begin position="124"/>
        <end position="137"/>
    </location>
</feature>
<comment type="caution">
    <text evidence="15">The sequence shown here is derived from an EMBL/GenBank/DDBJ whole genome shotgun (WGS) entry which is preliminary data.</text>
</comment>
<protein>
    <recommendedName>
        <fullName evidence="9">Replication protein A subunit</fullName>
    </recommendedName>
</protein>
<dbReference type="NCBIfam" id="TIGR00617">
    <property type="entry name" value="rpa1"/>
    <property type="match status" value="1"/>
</dbReference>
<dbReference type="InterPro" id="IPR012340">
    <property type="entry name" value="NA-bd_OB-fold"/>
</dbReference>
<gene>
    <name evidence="15" type="ORF">QCA50_003634</name>
</gene>
<dbReference type="Proteomes" id="UP001385951">
    <property type="component" value="Unassembled WGS sequence"/>
</dbReference>
<feature type="domain" description="Replication factor A C-terminal" evidence="13">
    <location>
        <begin position="456"/>
        <end position="598"/>
    </location>
</feature>
<dbReference type="Gene3D" id="2.40.50.140">
    <property type="entry name" value="Nucleic acid-binding proteins"/>
    <property type="match status" value="4"/>
</dbReference>
<dbReference type="PANTHER" id="PTHR47165:SF4">
    <property type="entry name" value="OS03G0429900 PROTEIN"/>
    <property type="match status" value="1"/>
</dbReference>
<feature type="domain" description="Replication protein A OB" evidence="14">
    <location>
        <begin position="297"/>
        <end position="389"/>
    </location>
</feature>
<feature type="domain" description="Replication factor-A protein 1 N-terminal" evidence="12">
    <location>
        <begin position="6"/>
        <end position="109"/>
    </location>
</feature>
<feature type="region of interest" description="Disordered" evidence="10">
    <location>
        <begin position="119"/>
        <end position="166"/>
    </location>
</feature>
<keyword evidence="7 9" id="KW-0238">DNA-binding</keyword>
<evidence type="ECO:0000256" key="5">
    <source>
        <dbReference type="ARBA" id="ARBA00022771"/>
    </source>
</evidence>
<dbReference type="GO" id="GO:0006310">
    <property type="term" value="P:DNA recombination"/>
    <property type="evidence" value="ECO:0007669"/>
    <property type="project" value="InterPro"/>
</dbReference>
<dbReference type="InterPro" id="IPR013955">
    <property type="entry name" value="Rep_factor-A_C"/>
</dbReference>
<dbReference type="CDD" id="cd04476">
    <property type="entry name" value="RPA1_DBD_C"/>
    <property type="match status" value="1"/>
</dbReference>
<dbReference type="InterPro" id="IPR007199">
    <property type="entry name" value="Rep_factor-A_N"/>
</dbReference>
<keyword evidence="3 9" id="KW-0235">DNA replication</keyword>
<name>A0AAW0GL31_9APHY</name>
<feature type="domain" description="OB" evidence="11">
    <location>
        <begin position="185"/>
        <end position="266"/>
    </location>
</feature>
<dbReference type="GO" id="GO:0003677">
    <property type="term" value="F:DNA binding"/>
    <property type="evidence" value="ECO:0007669"/>
    <property type="project" value="UniProtKB-KW"/>
</dbReference>
<keyword evidence="4 9" id="KW-0479">Metal-binding</keyword>
<evidence type="ECO:0000256" key="9">
    <source>
        <dbReference type="RuleBase" id="RU364130"/>
    </source>
</evidence>
<accession>A0AAW0GL31</accession>
<keyword evidence="5 9" id="KW-0863">Zinc-finger</keyword>
<dbReference type="InterPro" id="IPR031657">
    <property type="entry name" value="REPA_OB_2"/>
</dbReference>
<dbReference type="InterPro" id="IPR047192">
    <property type="entry name" value="Euk_RPA1_DBD_C"/>
</dbReference>
<dbReference type="GO" id="GO:0000781">
    <property type="term" value="C:chromosome, telomeric region"/>
    <property type="evidence" value="ECO:0007669"/>
    <property type="project" value="UniProtKB-ARBA"/>
</dbReference>
<organism evidence="15 16">
    <name type="scientific">Cerrena zonata</name>
    <dbReference type="NCBI Taxonomy" id="2478898"/>
    <lineage>
        <taxon>Eukaryota</taxon>
        <taxon>Fungi</taxon>
        <taxon>Dikarya</taxon>
        <taxon>Basidiomycota</taxon>
        <taxon>Agaricomycotina</taxon>
        <taxon>Agaricomycetes</taxon>
        <taxon>Polyporales</taxon>
        <taxon>Cerrenaceae</taxon>
        <taxon>Cerrena</taxon>
    </lineage>
</organism>
<dbReference type="Pfam" id="PF08646">
    <property type="entry name" value="Rep_fac-A_C"/>
    <property type="match status" value="1"/>
</dbReference>
<dbReference type="GO" id="GO:0006260">
    <property type="term" value="P:DNA replication"/>
    <property type="evidence" value="ECO:0007669"/>
    <property type="project" value="UniProtKB-KW"/>
</dbReference>
<proteinExistence type="inferred from homology"/>
<dbReference type="GO" id="GO:0008270">
    <property type="term" value="F:zinc ion binding"/>
    <property type="evidence" value="ECO:0007669"/>
    <property type="project" value="UniProtKB-KW"/>
</dbReference>
<reference evidence="15 16" key="1">
    <citation type="submission" date="2022-09" db="EMBL/GenBank/DDBJ databases">
        <authorList>
            <person name="Palmer J.M."/>
        </authorList>
    </citation>
    <scope>NUCLEOTIDE SEQUENCE [LARGE SCALE GENOMIC DNA]</scope>
    <source>
        <strain evidence="15 16">DSM 7382</strain>
    </source>
</reference>